<keyword evidence="4" id="KW-1185">Reference proteome</keyword>
<evidence type="ECO:0000256" key="1">
    <source>
        <dbReference type="SAM" id="Phobius"/>
    </source>
</evidence>
<feature type="signal peptide" evidence="2">
    <location>
        <begin position="1"/>
        <end position="23"/>
    </location>
</feature>
<reference evidence="3" key="1">
    <citation type="submission" date="2011-01" db="EMBL/GenBank/DDBJ databases">
        <title>The Genome Sequence of Nematocida parisii strain ERTm3.</title>
        <authorList>
            <consortium name="The Broad Institute Genome Sequencing Platform"/>
            <consortium name="The Broad Institute Genome Sequencing Center for Infectious Disease"/>
            <person name="Cuomo C."/>
            <person name="Troemel E."/>
            <person name="Young S.K."/>
            <person name="Zeng Q."/>
            <person name="Gargeya S."/>
            <person name="Fitzgerald M."/>
            <person name="Haas B."/>
            <person name="Abouelleil A."/>
            <person name="Alvarado L."/>
            <person name="Arachchi H.M."/>
            <person name="Berlin A."/>
            <person name="Chapman S.B."/>
            <person name="Gearin G."/>
            <person name="Goldberg J."/>
            <person name="Griggs A."/>
            <person name="Gujja S."/>
            <person name="Hansen M."/>
            <person name="Heiman D."/>
            <person name="Howarth C."/>
            <person name="Larimer J."/>
            <person name="Lui A."/>
            <person name="MacDonald P.J.P."/>
            <person name="McCowen C."/>
            <person name="Montmayeur A."/>
            <person name="Murphy C."/>
            <person name="Neiman D."/>
            <person name="Pearson M."/>
            <person name="Priest M."/>
            <person name="Roberts A."/>
            <person name="Saif S."/>
            <person name="Shea T."/>
            <person name="Sisk P."/>
            <person name="Stolte C."/>
            <person name="Sykes S."/>
            <person name="Wortman J."/>
            <person name="Nusbaum C."/>
            <person name="Birren B."/>
        </authorList>
    </citation>
    <scope>NUCLEOTIDE SEQUENCE</scope>
    <source>
        <strain evidence="3">ERTm3</strain>
    </source>
</reference>
<dbReference type="AlphaFoldDB" id="I3EGK3"/>
<dbReference type="EMBL" id="GL870879">
    <property type="protein sequence ID" value="EIJ88350.1"/>
    <property type="molecule type" value="Genomic_DNA"/>
</dbReference>
<dbReference type="InParanoid" id="I3EGK3"/>
<dbReference type="OrthoDB" id="10388979at2759"/>
<feature type="transmembrane region" description="Helical" evidence="1">
    <location>
        <begin position="96"/>
        <end position="116"/>
    </location>
</feature>
<sequence length="288" mass="31721">MQQKNWISFILILCVLMVRETFCSRPAAEIDANTSVAFNNPEKRISMVNTAPDSGYTMPCENTRDSSSYDLSGREKKNFVETQTVHSKKSLLSNKAAIFFMLLFLVFLALMLYSLLKIFNNDTSENPSSVFNPEFISPNNSVNVNMLGNQTDHLDLGTANTTEAVNAVFNSTDMPIINNNTSTEVIRGNITEMNMPSINMNTTAVNETSKFSTQIPYINMNTTAVNETSKFSTQIPYINMNTTAMEKEIIGDIAAGSINITTTPMAVSINTTTADSAPTSTFKSVLDN</sequence>
<dbReference type="HOGENOM" id="CLU_966724_0_0_1"/>
<name>I3EGK3_NEMP3</name>
<organism evidence="3 4">
    <name type="scientific">Nematocida parisii (strain ERTm3)</name>
    <name type="common">Nematode killer fungus</name>
    <dbReference type="NCBI Taxonomy" id="935791"/>
    <lineage>
        <taxon>Eukaryota</taxon>
        <taxon>Fungi</taxon>
        <taxon>Fungi incertae sedis</taxon>
        <taxon>Microsporidia</taxon>
        <taxon>Nematocida</taxon>
    </lineage>
</organism>
<dbReference type="Proteomes" id="UP000002872">
    <property type="component" value="Unassembled WGS sequence"/>
</dbReference>
<protein>
    <submittedName>
        <fullName evidence="3">Uncharacterized protein</fullName>
    </submittedName>
</protein>
<proteinExistence type="predicted"/>
<evidence type="ECO:0000313" key="4">
    <source>
        <dbReference type="Proteomes" id="UP000002872"/>
    </source>
</evidence>
<keyword evidence="1" id="KW-1133">Transmembrane helix</keyword>
<keyword evidence="2" id="KW-0732">Signal</keyword>
<gene>
    <name evidence="3" type="ORF">NEQG_01794</name>
</gene>
<evidence type="ECO:0000313" key="3">
    <source>
        <dbReference type="EMBL" id="EIJ88350.1"/>
    </source>
</evidence>
<accession>I3EGK3</accession>
<feature type="chain" id="PRO_5003670588" evidence="2">
    <location>
        <begin position="24"/>
        <end position="288"/>
    </location>
</feature>
<evidence type="ECO:0000256" key="2">
    <source>
        <dbReference type="SAM" id="SignalP"/>
    </source>
</evidence>
<keyword evidence="1" id="KW-0812">Transmembrane</keyword>
<keyword evidence="1" id="KW-0472">Membrane</keyword>
<dbReference type="VEuPathDB" id="MicrosporidiaDB:NEQG_01794"/>